<dbReference type="EMBL" id="BGZK01001875">
    <property type="protein sequence ID" value="GBP87676.1"/>
    <property type="molecule type" value="Genomic_DNA"/>
</dbReference>
<reference evidence="1 2" key="1">
    <citation type="journal article" date="2019" name="Commun. Biol.">
        <title>The bagworm genome reveals a unique fibroin gene that provides high tensile strength.</title>
        <authorList>
            <person name="Kono N."/>
            <person name="Nakamura H."/>
            <person name="Ohtoshi R."/>
            <person name="Tomita M."/>
            <person name="Numata K."/>
            <person name="Arakawa K."/>
        </authorList>
    </citation>
    <scope>NUCLEOTIDE SEQUENCE [LARGE SCALE GENOMIC DNA]</scope>
</reference>
<gene>
    <name evidence="1" type="ORF">EVAR_38162_1</name>
</gene>
<sequence>MGDSVGDNSGAIRVMAAVGPESLLGGGTDGAAPMELAPLGFRGPGVLRELHGRIPPPGGALQLHDLFTKVIKHFARFEEGAALCLDYGERQPSCS</sequence>
<dbReference type="AlphaFoldDB" id="A0A4C1ZGQ1"/>
<accession>A0A4C1ZGQ1</accession>
<name>A0A4C1ZGQ1_EUMVA</name>
<organism evidence="1 2">
    <name type="scientific">Eumeta variegata</name>
    <name type="common">Bagworm moth</name>
    <name type="synonym">Eumeta japonica</name>
    <dbReference type="NCBI Taxonomy" id="151549"/>
    <lineage>
        <taxon>Eukaryota</taxon>
        <taxon>Metazoa</taxon>
        <taxon>Ecdysozoa</taxon>
        <taxon>Arthropoda</taxon>
        <taxon>Hexapoda</taxon>
        <taxon>Insecta</taxon>
        <taxon>Pterygota</taxon>
        <taxon>Neoptera</taxon>
        <taxon>Endopterygota</taxon>
        <taxon>Lepidoptera</taxon>
        <taxon>Glossata</taxon>
        <taxon>Ditrysia</taxon>
        <taxon>Tineoidea</taxon>
        <taxon>Psychidae</taxon>
        <taxon>Oiketicinae</taxon>
        <taxon>Eumeta</taxon>
    </lineage>
</organism>
<proteinExistence type="predicted"/>
<comment type="caution">
    <text evidence="1">The sequence shown here is derived from an EMBL/GenBank/DDBJ whole genome shotgun (WGS) entry which is preliminary data.</text>
</comment>
<dbReference type="Proteomes" id="UP000299102">
    <property type="component" value="Unassembled WGS sequence"/>
</dbReference>
<keyword evidence="2" id="KW-1185">Reference proteome</keyword>
<protein>
    <submittedName>
        <fullName evidence="1">Uncharacterized protein</fullName>
    </submittedName>
</protein>
<evidence type="ECO:0000313" key="2">
    <source>
        <dbReference type="Proteomes" id="UP000299102"/>
    </source>
</evidence>
<evidence type="ECO:0000313" key="1">
    <source>
        <dbReference type="EMBL" id="GBP87676.1"/>
    </source>
</evidence>